<keyword evidence="2" id="KW-1185">Reference proteome</keyword>
<proteinExistence type="predicted"/>
<reference evidence="1 2" key="1">
    <citation type="journal article" date="2021" name="Elife">
        <title>Chloroplast acquisition without the gene transfer in kleptoplastic sea slugs, Plakobranchus ocellatus.</title>
        <authorList>
            <person name="Maeda T."/>
            <person name="Takahashi S."/>
            <person name="Yoshida T."/>
            <person name="Shimamura S."/>
            <person name="Takaki Y."/>
            <person name="Nagai Y."/>
            <person name="Toyoda A."/>
            <person name="Suzuki Y."/>
            <person name="Arimoto A."/>
            <person name="Ishii H."/>
            <person name="Satoh N."/>
            <person name="Nishiyama T."/>
            <person name="Hasebe M."/>
            <person name="Maruyama T."/>
            <person name="Minagawa J."/>
            <person name="Obokata J."/>
            <person name="Shigenobu S."/>
        </authorList>
    </citation>
    <scope>NUCLEOTIDE SEQUENCE [LARGE SCALE GENOMIC DNA]</scope>
</reference>
<sequence length="227" mass="25809">MNQGRPKTVPIQRPIVPSPYFFQHSGLTSVSPFKQYRQQARASALGQFDEPEINPQIQEEQNNVLTNPDPPVFSYSEINFQPICEFGDTMSVENVMLPTIQEKPKQSSAESENIKLDHMPRFQNNFMIYIMSWESSRAAMAVLVLTVTDSSVQCRNGKAWWRHSVTDQLLAPSARLTVRARLPDPRACFNVNLKLIDREDNPRSCVATVTAIFFVKFFANDALIKIS</sequence>
<gene>
    <name evidence="1" type="ORF">ElyMa_003926500</name>
</gene>
<organism evidence="1 2">
    <name type="scientific">Elysia marginata</name>
    <dbReference type="NCBI Taxonomy" id="1093978"/>
    <lineage>
        <taxon>Eukaryota</taxon>
        <taxon>Metazoa</taxon>
        <taxon>Spiralia</taxon>
        <taxon>Lophotrochozoa</taxon>
        <taxon>Mollusca</taxon>
        <taxon>Gastropoda</taxon>
        <taxon>Heterobranchia</taxon>
        <taxon>Euthyneura</taxon>
        <taxon>Panpulmonata</taxon>
        <taxon>Sacoglossa</taxon>
        <taxon>Placobranchoidea</taxon>
        <taxon>Plakobranchidae</taxon>
        <taxon>Elysia</taxon>
    </lineage>
</organism>
<evidence type="ECO:0000313" key="1">
    <source>
        <dbReference type="EMBL" id="GFR75703.1"/>
    </source>
</evidence>
<evidence type="ECO:0000313" key="2">
    <source>
        <dbReference type="Proteomes" id="UP000762676"/>
    </source>
</evidence>
<name>A0AAV4FQT8_9GAST</name>
<accession>A0AAV4FQT8</accession>
<comment type="caution">
    <text evidence="1">The sequence shown here is derived from an EMBL/GenBank/DDBJ whole genome shotgun (WGS) entry which is preliminary data.</text>
</comment>
<dbReference type="AlphaFoldDB" id="A0AAV4FQT8"/>
<protein>
    <submittedName>
        <fullName evidence="1">Uncharacterized protein</fullName>
    </submittedName>
</protein>
<dbReference type="Proteomes" id="UP000762676">
    <property type="component" value="Unassembled WGS sequence"/>
</dbReference>
<dbReference type="EMBL" id="BMAT01007981">
    <property type="protein sequence ID" value="GFR75703.1"/>
    <property type="molecule type" value="Genomic_DNA"/>
</dbReference>